<proteinExistence type="predicted"/>
<keyword evidence="4" id="KW-1185">Reference proteome</keyword>
<accession>A0A484MFG5</accession>
<dbReference type="Proteomes" id="UP000595140">
    <property type="component" value="Unassembled WGS sequence"/>
</dbReference>
<dbReference type="AlphaFoldDB" id="A0A484MFG5"/>
<dbReference type="InterPro" id="IPR056671">
    <property type="entry name" value="DUF7769"/>
</dbReference>
<feature type="region of interest" description="Disordered" evidence="1">
    <location>
        <begin position="26"/>
        <end position="45"/>
    </location>
</feature>
<dbReference type="EMBL" id="OOIL02003368">
    <property type="protein sequence ID" value="VFQ87485.1"/>
    <property type="molecule type" value="Genomic_DNA"/>
</dbReference>
<dbReference type="PANTHER" id="PTHR47169:SF2">
    <property type="entry name" value="OS01G0541250 PROTEIN"/>
    <property type="match status" value="1"/>
</dbReference>
<dbReference type="Pfam" id="PF24964">
    <property type="entry name" value="DUF7769"/>
    <property type="match status" value="1"/>
</dbReference>
<evidence type="ECO:0000313" key="4">
    <source>
        <dbReference type="Proteomes" id="UP000595140"/>
    </source>
</evidence>
<sequence>MDYISSNPSSSTLHVFDLNLPPAAHEFDLNEDPTPASRGDDPSFDADVPTLSIRATASFSDMGRLAEVVSPRTPRTNTSTSRGVHTGQPEEPVHENEEEQQENNTTHRLSDTQKKRIVEMLMGKAKEDCKLQRGVIKEVAAKFNTNRWAVHTLWTKAKQQFNAGLPINVAPQMRGRVGKKRVTCDLGKLVEVHFHKRKNIRAVAYQLNVSKSTVHRLLKEKQIRRHTNAIKPSLTDSGKEGAKRSSKNRPAGTLETKPIPIVNRDVMKQMMLNQVIPAFKAKWPKTRAKIVIIQQDNAKPHVHPDDPDRVLSCQKDGWNISIKCQPPNSPDLNVLDLGFFASIDSLKNQKAPRNINELINAVQSAFEELTPQKLNKVFLTLQCVMEQILAQKGGNN</sequence>
<evidence type="ECO:0000256" key="1">
    <source>
        <dbReference type="SAM" id="MobiDB-lite"/>
    </source>
</evidence>
<dbReference type="Gene3D" id="3.30.420.10">
    <property type="entry name" value="Ribonuclease H-like superfamily/Ribonuclease H"/>
    <property type="match status" value="1"/>
</dbReference>
<feature type="region of interest" description="Disordered" evidence="1">
    <location>
        <begin position="227"/>
        <end position="255"/>
    </location>
</feature>
<feature type="region of interest" description="Disordered" evidence="1">
    <location>
        <begin position="64"/>
        <end position="113"/>
    </location>
</feature>
<organism evidence="3 4">
    <name type="scientific">Cuscuta campestris</name>
    <dbReference type="NCBI Taxonomy" id="132261"/>
    <lineage>
        <taxon>Eukaryota</taxon>
        <taxon>Viridiplantae</taxon>
        <taxon>Streptophyta</taxon>
        <taxon>Embryophyta</taxon>
        <taxon>Tracheophyta</taxon>
        <taxon>Spermatophyta</taxon>
        <taxon>Magnoliopsida</taxon>
        <taxon>eudicotyledons</taxon>
        <taxon>Gunneridae</taxon>
        <taxon>Pentapetalae</taxon>
        <taxon>asterids</taxon>
        <taxon>lamiids</taxon>
        <taxon>Solanales</taxon>
        <taxon>Convolvulaceae</taxon>
        <taxon>Cuscuteae</taxon>
        <taxon>Cuscuta</taxon>
        <taxon>Cuscuta subgen. Grammica</taxon>
        <taxon>Cuscuta sect. Cleistogrammica</taxon>
    </lineage>
</organism>
<evidence type="ECO:0000259" key="2">
    <source>
        <dbReference type="Pfam" id="PF24964"/>
    </source>
</evidence>
<dbReference type="PANTHER" id="PTHR47169">
    <property type="entry name" value="OS01G0541250 PROTEIN"/>
    <property type="match status" value="1"/>
</dbReference>
<protein>
    <recommendedName>
        <fullName evidence="2">DUF7769 domain-containing protein</fullName>
    </recommendedName>
</protein>
<gene>
    <name evidence="3" type="ORF">CCAM_LOCUS29261</name>
</gene>
<evidence type="ECO:0000313" key="3">
    <source>
        <dbReference type="EMBL" id="VFQ87485.1"/>
    </source>
</evidence>
<dbReference type="OrthoDB" id="155387at2759"/>
<feature type="compositionally biased region" description="Low complexity" evidence="1">
    <location>
        <begin position="70"/>
        <end position="82"/>
    </location>
</feature>
<name>A0A484MFG5_9ASTE</name>
<dbReference type="InterPro" id="IPR036397">
    <property type="entry name" value="RNaseH_sf"/>
</dbReference>
<feature type="domain" description="DUF7769" evidence="2">
    <location>
        <begin position="109"/>
        <end position="163"/>
    </location>
</feature>
<dbReference type="GO" id="GO:0003676">
    <property type="term" value="F:nucleic acid binding"/>
    <property type="evidence" value="ECO:0007669"/>
    <property type="project" value="InterPro"/>
</dbReference>
<reference evidence="3 4" key="1">
    <citation type="submission" date="2018-04" db="EMBL/GenBank/DDBJ databases">
        <authorList>
            <person name="Vogel A."/>
        </authorList>
    </citation>
    <scope>NUCLEOTIDE SEQUENCE [LARGE SCALE GENOMIC DNA]</scope>
</reference>